<gene>
    <name evidence="1" type="ORF">D7Z94_06765</name>
</gene>
<evidence type="ECO:0000313" key="1">
    <source>
        <dbReference type="EMBL" id="RKN83514.1"/>
    </source>
</evidence>
<accession>A0A3B0CFN6</accession>
<name>A0A3B0CFN6_9FLAO</name>
<comment type="caution">
    <text evidence="1">The sequence shown here is derived from an EMBL/GenBank/DDBJ whole genome shotgun (WGS) entry which is preliminary data.</text>
</comment>
<dbReference type="AlphaFoldDB" id="A0A3B0CFN6"/>
<reference evidence="1 2" key="1">
    <citation type="submission" date="2018-10" db="EMBL/GenBank/DDBJ databases">
        <title>Ulvibacterium marinum gen. nov., sp. nov., a novel marine bacterium of the family Flavobacteriaceae, isolated from a culture of the green alga Ulva prolifera.</title>
        <authorList>
            <person name="Zhang Z."/>
        </authorList>
    </citation>
    <scope>NUCLEOTIDE SEQUENCE [LARGE SCALE GENOMIC DNA]</scope>
    <source>
        <strain evidence="1 2">CCMM003</strain>
    </source>
</reference>
<dbReference type="Proteomes" id="UP000276603">
    <property type="component" value="Unassembled WGS sequence"/>
</dbReference>
<dbReference type="EMBL" id="RBCJ01000001">
    <property type="protein sequence ID" value="RKN83514.1"/>
    <property type="molecule type" value="Genomic_DNA"/>
</dbReference>
<protein>
    <submittedName>
        <fullName evidence="1">Uncharacterized protein</fullName>
    </submittedName>
</protein>
<proteinExistence type="predicted"/>
<evidence type="ECO:0000313" key="2">
    <source>
        <dbReference type="Proteomes" id="UP000276603"/>
    </source>
</evidence>
<sequence length="84" mass="10170">MKNIVFRHADKYVLEHLLKEIGRHRLNEECENMKLPFPKRLGLFYLESNDDCTFLKYKYQQGDHVVMKLDRYALPETGWVRVKL</sequence>
<keyword evidence="2" id="KW-1185">Reference proteome</keyword>
<organism evidence="1 2">
    <name type="scientific">Ulvibacterium marinum</name>
    <dbReference type="NCBI Taxonomy" id="2419782"/>
    <lineage>
        <taxon>Bacteria</taxon>
        <taxon>Pseudomonadati</taxon>
        <taxon>Bacteroidota</taxon>
        <taxon>Flavobacteriia</taxon>
        <taxon>Flavobacteriales</taxon>
        <taxon>Flavobacteriaceae</taxon>
        <taxon>Ulvibacterium</taxon>
    </lineage>
</organism>